<comment type="caution">
    <text evidence="2">The sequence shown here is derived from an EMBL/GenBank/DDBJ whole genome shotgun (WGS) entry which is preliminary data.</text>
</comment>
<keyword evidence="3" id="KW-1185">Reference proteome</keyword>
<dbReference type="VEuPathDB" id="MicrosporidiaDB:NCER_100812"/>
<reference evidence="2 3" key="1">
    <citation type="journal article" date="2015" name="Environ. Microbiol.">
        <title>Genome analyses suggest the presence of polyploidy and recent human-driven expansions in eight global populations of the honeybee pathogen Nosema ceranae.</title>
        <authorList>
            <person name="Pelin A."/>
            <person name="Selman M."/>
            <person name="Aris-Brosou S."/>
            <person name="Farinelli L."/>
            <person name="Corradi N."/>
        </authorList>
    </citation>
    <scope>NUCLEOTIDE SEQUENCE [LARGE SCALE GENOMIC DNA]</scope>
    <source>
        <strain evidence="2 3">PA08 1199</strain>
    </source>
</reference>
<dbReference type="GeneID" id="36321022"/>
<dbReference type="Proteomes" id="UP000034350">
    <property type="component" value="Unassembled WGS sequence"/>
</dbReference>
<feature type="domain" description="Thioredoxin" evidence="1">
    <location>
        <begin position="23"/>
        <end position="107"/>
    </location>
</feature>
<organism evidence="2 3">
    <name type="scientific">Vairimorpha ceranae</name>
    <dbReference type="NCBI Taxonomy" id="40302"/>
    <lineage>
        <taxon>Eukaryota</taxon>
        <taxon>Fungi</taxon>
        <taxon>Fungi incertae sedis</taxon>
        <taxon>Microsporidia</taxon>
        <taxon>Nosematidae</taxon>
        <taxon>Vairimorpha</taxon>
    </lineage>
</organism>
<sequence length="171" mass="19383">MYFYLLLIKVSLQEIIDDCAIYKQGLVLSMYYHTECTYCMEYEKVLKILANESEMKDMLKIQKVNCGVCDCGPSSIKGFPTTILRNNGTEIGRTVAMMDLKKLKSFILKKSGKENAGHKLTNEEDSTSSKEELHAKTIKIVPGSSDNIYPIRYDQDMKPICVPICVSRTCN</sequence>
<evidence type="ECO:0000313" key="2">
    <source>
        <dbReference type="EMBL" id="KKO76191.1"/>
    </source>
</evidence>
<dbReference type="AlphaFoldDB" id="A0A0F9WFR3"/>
<dbReference type="Pfam" id="PF00085">
    <property type="entry name" value="Thioredoxin"/>
    <property type="match status" value="1"/>
</dbReference>
<dbReference type="GO" id="GO:0016853">
    <property type="term" value="F:isomerase activity"/>
    <property type="evidence" value="ECO:0007669"/>
    <property type="project" value="UniProtKB-KW"/>
</dbReference>
<accession>A0A0F9WFR3</accession>
<protein>
    <submittedName>
        <fullName evidence="2">Protein disulfide isomerase</fullName>
    </submittedName>
</protein>
<evidence type="ECO:0000259" key="1">
    <source>
        <dbReference type="Pfam" id="PF00085"/>
    </source>
</evidence>
<dbReference type="EMBL" id="JPQZ01000006">
    <property type="protein sequence ID" value="KKO76191.1"/>
    <property type="molecule type" value="Genomic_DNA"/>
</dbReference>
<proteinExistence type="predicted"/>
<gene>
    <name evidence="2" type="ORF">AAJ76_6000110666</name>
</gene>
<dbReference type="VEuPathDB" id="MicrosporidiaDB:AAJ76_6000110666"/>
<dbReference type="VEuPathDB" id="MicrosporidiaDB:G9O61_00g017680"/>
<dbReference type="InterPro" id="IPR013766">
    <property type="entry name" value="Thioredoxin_domain"/>
</dbReference>
<name>A0A0F9WFR3_9MICR</name>
<dbReference type="InterPro" id="IPR036249">
    <property type="entry name" value="Thioredoxin-like_sf"/>
</dbReference>
<dbReference type="RefSeq" id="XP_024331933.1">
    <property type="nucleotide sequence ID" value="XM_024476073.1"/>
</dbReference>
<evidence type="ECO:0000313" key="3">
    <source>
        <dbReference type="Proteomes" id="UP000034350"/>
    </source>
</evidence>
<dbReference type="Gene3D" id="3.40.30.10">
    <property type="entry name" value="Glutaredoxin"/>
    <property type="match status" value="1"/>
</dbReference>
<dbReference type="SUPFAM" id="SSF52833">
    <property type="entry name" value="Thioredoxin-like"/>
    <property type="match status" value="1"/>
</dbReference>
<keyword evidence="2" id="KW-0413">Isomerase</keyword>